<dbReference type="Pfam" id="PF08327">
    <property type="entry name" value="AHSA1"/>
    <property type="match status" value="1"/>
</dbReference>
<evidence type="ECO:0000313" key="4">
    <source>
        <dbReference type="Proteomes" id="UP000664164"/>
    </source>
</evidence>
<evidence type="ECO:0000313" key="3">
    <source>
        <dbReference type="EMBL" id="MBO1268618.1"/>
    </source>
</evidence>
<comment type="similarity">
    <text evidence="1">Belongs to the AHA1 family.</text>
</comment>
<dbReference type="AlphaFoldDB" id="A0A939KMT1"/>
<comment type="caution">
    <text evidence="3">The sequence shown here is derived from an EMBL/GenBank/DDBJ whole genome shotgun (WGS) entry which is preliminary data.</text>
</comment>
<dbReference type="SUPFAM" id="SSF55961">
    <property type="entry name" value="Bet v1-like"/>
    <property type="match status" value="1"/>
</dbReference>
<proteinExistence type="inferred from homology"/>
<dbReference type="RefSeq" id="WP_207616415.1">
    <property type="nucleotide sequence ID" value="NZ_JAFNLL010000026.1"/>
</dbReference>
<dbReference type="EMBL" id="JAFNLL010000026">
    <property type="protein sequence ID" value="MBO1268618.1"/>
    <property type="molecule type" value="Genomic_DNA"/>
</dbReference>
<dbReference type="Proteomes" id="UP000664164">
    <property type="component" value="Unassembled WGS sequence"/>
</dbReference>
<keyword evidence="4" id="KW-1185">Reference proteome</keyword>
<reference evidence="3" key="1">
    <citation type="submission" date="2021-03" db="EMBL/GenBank/DDBJ databases">
        <title>A new species, PO-11, isolated from a karst cave deposit.</title>
        <authorList>
            <person name="Zhaoxiaoyong W."/>
        </authorList>
    </citation>
    <scope>NUCLEOTIDE SEQUENCE</scope>
    <source>
        <strain evidence="3">PO-11</strain>
    </source>
</reference>
<sequence>MTVISSTKNPEALSFTLIAEFDAGVERVWQIWEDPRQLERWWGPPTWPATFDDFDFQPGGKASYYMTGPEGEKAGGWWDFTAIQAPTQLQFDDGFADEDGDRVEEMGTTHATVTLDDLGGRTRMTIQSDFESEEQMEKMVDMGMEEGMREAAGQIDALLAG</sequence>
<dbReference type="InterPro" id="IPR013538">
    <property type="entry name" value="ASHA1/2-like_C"/>
</dbReference>
<name>A0A939KMT1_9MICC</name>
<feature type="domain" description="Activator of Hsp90 ATPase homologue 1/2-like C-terminal" evidence="2">
    <location>
        <begin position="23"/>
        <end position="159"/>
    </location>
</feature>
<evidence type="ECO:0000259" key="2">
    <source>
        <dbReference type="Pfam" id="PF08327"/>
    </source>
</evidence>
<dbReference type="InterPro" id="IPR023393">
    <property type="entry name" value="START-like_dom_sf"/>
</dbReference>
<evidence type="ECO:0000256" key="1">
    <source>
        <dbReference type="ARBA" id="ARBA00006817"/>
    </source>
</evidence>
<protein>
    <submittedName>
        <fullName evidence="3">SRPBCC domain-containing protein</fullName>
    </submittedName>
</protein>
<accession>A0A939KMT1</accession>
<dbReference type="Gene3D" id="3.30.530.20">
    <property type="match status" value="1"/>
</dbReference>
<gene>
    <name evidence="3" type="ORF">J1902_11640</name>
</gene>
<organism evidence="3 4">
    <name type="scientific">Arthrobacter cavernae</name>
    <dbReference type="NCBI Taxonomy" id="2817681"/>
    <lineage>
        <taxon>Bacteria</taxon>
        <taxon>Bacillati</taxon>
        <taxon>Actinomycetota</taxon>
        <taxon>Actinomycetes</taxon>
        <taxon>Micrococcales</taxon>
        <taxon>Micrococcaceae</taxon>
        <taxon>Arthrobacter</taxon>
    </lineage>
</organism>
<dbReference type="CDD" id="cd07814">
    <property type="entry name" value="SRPBCC_CalC_Aha1-like"/>
    <property type="match status" value="1"/>
</dbReference>